<evidence type="ECO:0000259" key="4">
    <source>
        <dbReference type="Pfam" id="PF18578"/>
    </source>
</evidence>
<evidence type="ECO:0000313" key="6">
    <source>
        <dbReference type="EMBL" id="EPS65853.1"/>
    </source>
</evidence>
<dbReference type="GO" id="GO:0009507">
    <property type="term" value="C:chloroplast"/>
    <property type="evidence" value="ECO:0007669"/>
    <property type="project" value="TreeGrafter"/>
</dbReference>
<keyword evidence="1" id="KW-0143">Chaperone</keyword>
<dbReference type="AlphaFoldDB" id="S8DRZ4"/>
<dbReference type="PANTHER" id="PTHR35299">
    <property type="entry name" value="RUBISCO ACCUMULATION FACTOR 1"/>
    <property type="match status" value="1"/>
</dbReference>
<dbReference type="Pfam" id="PF18087">
    <property type="entry name" value="RuBisCo_chap_C"/>
    <property type="match status" value="1"/>
</dbReference>
<evidence type="ECO:0000256" key="1">
    <source>
        <dbReference type="ARBA" id="ARBA00023186"/>
    </source>
</evidence>
<feature type="domain" description="Rubisco accumulation factor 1 helix turn helix" evidence="5">
    <location>
        <begin position="70"/>
        <end position="129"/>
    </location>
</feature>
<feature type="domain" description="Rubisco accumulation factor 1 alpha-helical" evidence="4">
    <location>
        <begin position="145"/>
        <end position="253"/>
    </location>
</feature>
<comment type="caution">
    <text evidence="6">The sequence shown here is derived from an EMBL/GenBank/DDBJ whole genome shotgun (WGS) entry which is preliminary data.</text>
</comment>
<feature type="region of interest" description="Disordered" evidence="2">
    <location>
        <begin position="37"/>
        <end position="65"/>
    </location>
</feature>
<reference evidence="6 7" key="1">
    <citation type="journal article" date="2013" name="BMC Genomics">
        <title>The miniature genome of a carnivorous plant Genlisea aurea contains a low number of genes and short non-coding sequences.</title>
        <authorList>
            <person name="Leushkin E.V."/>
            <person name="Sutormin R.A."/>
            <person name="Nabieva E.R."/>
            <person name="Penin A.A."/>
            <person name="Kondrashov A.S."/>
            <person name="Logacheva M.D."/>
        </authorList>
    </citation>
    <scope>NUCLEOTIDE SEQUENCE [LARGE SCALE GENOMIC DNA]</scope>
</reference>
<dbReference type="InterPro" id="IPR040781">
    <property type="entry name" value="Raf1_HTH"/>
</dbReference>
<keyword evidence="7" id="KW-1185">Reference proteome</keyword>
<organism evidence="6 7">
    <name type="scientific">Genlisea aurea</name>
    <dbReference type="NCBI Taxonomy" id="192259"/>
    <lineage>
        <taxon>Eukaryota</taxon>
        <taxon>Viridiplantae</taxon>
        <taxon>Streptophyta</taxon>
        <taxon>Embryophyta</taxon>
        <taxon>Tracheophyta</taxon>
        <taxon>Spermatophyta</taxon>
        <taxon>Magnoliopsida</taxon>
        <taxon>eudicotyledons</taxon>
        <taxon>Gunneridae</taxon>
        <taxon>Pentapetalae</taxon>
        <taxon>asterids</taxon>
        <taxon>lamiids</taxon>
        <taxon>Lamiales</taxon>
        <taxon>Lentibulariaceae</taxon>
        <taxon>Genlisea</taxon>
    </lineage>
</organism>
<evidence type="ECO:0000259" key="5">
    <source>
        <dbReference type="Pfam" id="PF18579"/>
    </source>
</evidence>
<sequence>MVAIAVNNLNPIFFPNHQAPPRPLSVSALILPPSFSTSHKQKQQQQQQQLYQPFKPPPSSTRPSRFRSLDAAQKIDLLSNRSGLWFEYAPLIPLLVQDGFISSTIEELTGILAVEQNRLVVAAQVRDSLLESTDDETVSFFDSPGSPEILYEIRILNTPQRAAAARFIIANGFEPKQASELAKSMKDFPRRYGDKGWESFDGNSPGDCLAFMYFRQAQEYKSAHSSELSKASLHKALEFAETERAQNKITDDLHGKEAGVAGDTKTDADPYNFVRVPVVRMAMGEVAESRIVAVLPVCKGAAEVAAAPWECVGGGDFGVLHAERGWSRWVALPGWAPVAGLKRGGVAVMFPNARGILPVRNGEESVLAVVDRRVKGVQSEDEFYLVAGAGEDGLTVERGRKLKETGVFETLGTVVLVVRPPREEEEDSNGHHIVE</sequence>
<dbReference type="EMBL" id="AUSU01003996">
    <property type="protein sequence ID" value="EPS65853.1"/>
    <property type="molecule type" value="Genomic_DNA"/>
</dbReference>
<dbReference type="Proteomes" id="UP000015453">
    <property type="component" value="Unassembled WGS sequence"/>
</dbReference>
<dbReference type="InterPro" id="IPR037494">
    <property type="entry name" value="RAF1"/>
</dbReference>
<name>S8DRZ4_9LAMI</name>
<dbReference type="GO" id="GO:0110102">
    <property type="term" value="P:ribulose bisphosphate carboxylase complex assembly"/>
    <property type="evidence" value="ECO:0007669"/>
    <property type="project" value="UniProtKB-ARBA"/>
</dbReference>
<evidence type="ECO:0000313" key="7">
    <source>
        <dbReference type="Proteomes" id="UP000015453"/>
    </source>
</evidence>
<evidence type="ECO:0008006" key="8">
    <source>
        <dbReference type="Google" id="ProtNLM"/>
    </source>
</evidence>
<dbReference type="InterPro" id="IPR041358">
    <property type="entry name" value="Raf1_N"/>
</dbReference>
<accession>S8DRZ4</accession>
<protein>
    <recommendedName>
        <fullName evidence="8">Rubisco accumulation factor 1 C-terminal domain-containing protein</fullName>
    </recommendedName>
</protein>
<dbReference type="OrthoDB" id="2017169at2759"/>
<dbReference type="Pfam" id="PF18579">
    <property type="entry name" value="Raf1_HTH"/>
    <property type="match status" value="1"/>
</dbReference>
<gene>
    <name evidence="6" type="ORF">M569_08926</name>
</gene>
<feature type="domain" description="Rubisco accumulation factor 1 C-terminal" evidence="3">
    <location>
        <begin position="276"/>
        <end position="422"/>
    </location>
</feature>
<proteinExistence type="predicted"/>
<evidence type="ECO:0000256" key="2">
    <source>
        <dbReference type="SAM" id="MobiDB-lite"/>
    </source>
</evidence>
<dbReference type="PANTHER" id="PTHR35299:SF3">
    <property type="entry name" value="RUBISCO ACCUMULATION FACTOR 1.2, CHLOROPLASTIC"/>
    <property type="match status" value="1"/>
</dbReference>
<dbReference type="Pfam" id="PF18578">
    <property type="entry name" value="Raf1_N"/>
    <property type="match status" value="1"/>
</dbReference>
<dbReference type="InterPro" id="IPR040858">
    <property type="entry name" value="Raf1_C"/>
</dbReference>
<evidence type="ECO:0000259" key="3">
    <source>
        <dbReference type="Pfam" id="PF18087"/>
    </source>
</evidence>